<dbReference type="EMBL" id="CP001087">
    <property type="protein sequence ID" value="ACN17945.1"/>
    <property type="molecule type" value="Genomic_DNA"/>
</dbReference>
<dbReference type="Pfam" id="PF05015">
    <property type="entry name" value="HigB-like_toxin"/>
    <property type="match status" value="1"/>
</dbReference>
<dbReference type="OrthoDB" id="9801102at2"/>
<dbReference type="STRING" id="177437.HRM2_48970"/>
<dbReference type="eggNOG" id="COG3549">
    <property type="taxonomic scope" value="Bacteria"/>
</dbReference>
<gene>
    <name evidence="2" type="primary">higA</name>
    <name evidence="2" type="ordered locus">HRM2_48970</name>
</gene>
<dbReference type="Proteomes" id="UP000000442">
    <property type="component" value="Chromosome"/>
</dbReference>
<dbReference type="InterPro" id="IPR035093">
    <property type="entry name" value="RelE/ParE_toxin_dom_sf"/>
</dbReference>
<dbReference type="HOGENOM" id="CLU_164011_0_0_7"/>
<keyword evidence="3" id="KW-1185">Reference proteome</keyword>
<evidence type="ECO:0000256" key="1">
    <source>
        <dbReference type="SAM" id="MobiDB-lite"/>
    </source>
</evidence>
<evidence type="ECO:0000313" key="2">
    <source>
        <dbReference type="EMBL" id="ACN17945.1"/>
    </source>
</evidence>
<dbReference type="AlphaFoldDB" id="C0QIK1"/>
<dbReference type="SUPFAM" id="SSF143011">
    <property type="entry name" value="RelE-like"/>
    <property type="match status" value="1"/>
</dbReference>
<dbReference type="RefSeq" id="WP_015906652.1">
    <property type="nucleotide sequence ID" value="NC_012108.1"/>
</dbReference>
<dbReference type="Gene3D" id="3.30.2310.20">
    <property type="entry name" value="RelE-like"/>
    <property type="match status" value="1"/>
</dbReference>
<dbReference type="KEGG" id="dat:HRM2_48970"/>
<evidence type="ECO:0000313" key="3">
    <source>
        <dbReference type="Proteomes" id="UP000000442"/>
    </source>
</evidence>
<feature type="region of interest" description="Disordered" evidence="1">
    <location>
        <begin position="89"/>
        <end position="111"/>
    </location>
</feature>
<dbReference type="InterPro" id="IPR007711">
    <property type="entry name" value="HigB-1"/>
</dbReference>
<accession>C0QIK1</accession>
<proteinExistence type="predicted"/>
<feature type="compositionally biased region" description="Basic and acidic residues" evidence="1">
    <location>
        <begin position="89"/>
        <end position="101"/>
    </location>
</feature>
<organism evidence="2 3">
    <name type="scientific">Desulforapulum autotrophicum (strain ATCC 43914 / DSM 3382 / VKM B-1955 / HRM2)</name>
    <name type="common">Desulfobacterium autotrophicum</name>
    <dbReference type="NCBI Taxonomy" id="177437"/>
    <lineage>
        <taxon>Bacteria</taxon>
        <taxon>Pseudomonadati</taxon>
        <taxon>Thermodesulfobacteriota</taxon>
        <taxon>Desulfobacteria</taxon>
        <taxon>Desulfobacterales</taxon>
        <taxon>Desulfobacteraceae</taxon>
        <taxon>Desulforapulum</taxon>
    </lineage>
</organism>
<sequence>MDIFFKTKKLQKICSTKRAAVKELGPKGGKKLMQRLSELSAAITLSDISYLPPPRLHELSGNRKGQFSVDLDHPYRLLFIPANESIPMRDDGGMNKEKIDQIEISEIEDTH</sequence>
<protein>
    <submittedName>
        <fullName evidence="2">HigA</fullName>
    </submittedName>
</protein>
<reference evidence="2 3" key="1">
    <citation type="journal article" date="2009" name="Environ. Microbiol.">
        <title>Genome sequence of Desulfobacterium autotrophicum HRM2, a marine sulfate reducer oxidizing organic carbon completely to carbon dioxide.</title>
        <authorList>
            <person name="Strittmatter A.W."/>
            <person name="Liesegang H."/>
            <person name="Rabus R."/>
            <person name="Decker I."/>
            <person name="Amann J."/>
            <person name="Andres S."/>
            <person name="Henne A."/>
            <person name="Fricke W.F."/>
            <person name="Martinez-Arias R."/>
            <person name="Bartels D."/>
            <person name="Goesmann A."/>
            <person name="Krause L."/>
            <person name="Puehler A."/>
            <person name="Klenk H.P."/>
            <person name="Richter M."/>
            <person name="Schuler M."/>
            <person name="Gloeckner F.O."/>
            <person name="Meyerdierks A."/>
            <person name="Gottschalk G."/>
            <person name="Amann R."/>
        </authorList>
    </citation>
    <scope>NUCLEOTIDE SEQUENCE [LARGE SCALE GENOMIC DNA]</scope>
    <source>
        <strain evidence="3">ATCC 43914 / DSM 3382 / HRM2</strain>
    </source>
</reference>
<name>C0QIK1_DESAH</name>